<comment type="pathway">
    <text evidence="6">Quinol/quinone metabolism; 1,4-dihydroxy-2-naphthoate biosynthesis; 1,4-dihydroxy-2-naphthoate from chorismate: step 2/7.</text>
</comment>
<dbReference type="UniPathway" id="UPA00079"/>
<keyword evidence="5 6" id="KW-0464">Manganese</keyword>
<reference evidence="10" key="1">
    <citation type="submission" date="2009-07" db="EMBL/GenBank/DDBJ databases">
        <title>Complete genome sequence of Zobellia galactanivorans Dsij.</title>
        <authorList>
            <consortium name="Genoscope - CEA"/>
        </authorList>
    </citation>
    <scope>NUCLEOTIDE SEQUENCE [LARGE SCALE GENOMIC DNA]</scope>
    <source>
        <strain evidence="10">DSM 12802 / CCUG 47099 / CIP 106680 / NCIMB 13871 / Dsij</strain>
    </source>
</reference>
<keyword evidence="6" id="KW-0474">Menaquinone biosynthesis</keyword>
<dbReference type="Pfam" id="PF02775">
    <property type="entry name" value="TPP_enzyme_C"/>
    <property type="match status" value="1"/>
</dbReference>
<evidence type="ECO:0000313" key="10">
    <source>
        <dbReference type="Proteomes" id="UP000008898"/>
    </source>
</evidence>
<organism evidence="9 10">
    <name type="scientific">Zobellia galactanivorans (strain DSM 12802 / CCUG 47099 / CIP 106680 / NCIMB 13871 / Dsij)</name>
    <dbReference type="NCBI Taxonomy" id="63186"/>
    <lineage>
        <taxon>Bacteria</taxon>
        <taxon>Pseudomonadati</taxon>
        <taxon>Bacteroidota</taxon>
        <taxon>Flavobacteriia</taxon>
        <taxon>Flavobacteriales</taxon>
        <taxon>Flavobacteriaceae</taxon>
        <taxon>Zobellia</taxon>
    </lineage>
</organism>
<dbReference type="HAMAP" id="MF_01659">
    <property type="entry name" value="MenD"/>
    <property type="match status" value="1"/>
</dbReference>
<dbReference type="GO" id="GO:0030976">
    <property type="term" value="F:thiamine pyrophosphate binding"/>
    <property type="evidence" value="ECO:0007669"/>
    <property type="project" value="UniProtKB-UniRule"/>
</dbReference>
<dbReference type="SUPFAM" id="SSF52518">
    <property type="entry name" value="Thiamin diphosphate-binding fold (THDP-binding)"/>
    <property type="match status" value="2"/>
</dbReference>
<dbReference type="Gene3D" id="3.40.50.970">
    <property type="match status" value="2"/>
</dbReference>
<evidence type="ECO:0000259" key="7">
    <source>
        <dbReference type="Pfam" id="PF02775"/>
    </source>
</evidence>
<name>G0L7M6_ZOBGA</name>
<keyword evidence="3 6" id="KW-0460">Magnesium</keyword>
<dbReference type="UniPathway" id="UPA01057">
    <property type="reaction ID" value="UER00164"/>
</dbReference>
<dbReference type="AlphaFoldDB" id="G0L7M6"/>
<evidence type="ECO:0000256" key="6">
    <source>
        <dbReference type="HAMAP-Rule" id="MF_01659"/>
    </source>
</evidence>
<evidence type="ECO:0000256" key="4">
    <source>
        <dbReference type="ARBA" id="ARBA00023052"/>
    </source>
</evidence>
<dbReference type="PIRSF" id="PIRSF004983">
    <property type="entry name" value="MenD"/>
    <property type="match status" value="1"/>
</dbReference>
<sequence>MWLMRYSSIPSAQLVVQHCKAKKIKNIVISPGSRNAPLTIDFSEDPYFKCFSIVDERSAGFFALGIAQQLHEPVALVCTSGSALLNYYPAVAEAFYSGIPIVVISADRPVYKIDVGDGQTIRQDNVFDRHIGYSANLRQDVSHALPRVKKYAPEYLSGGSVEALQEEVQQNNDEELNIALNLALRLKLPVHINVPFEEPLYDTIVEPTVTADIVQDTDVNEWDFSEIGDFTDIWEASAKKMVLVGVNPPNAVEQRFLDVLATDPSVVVLTETTSNLHHPNFFTSIDSLVAPMEKSDEADSLFSRLRPEILLTFGGLVVSKKIKAFLREYRPDHHWHIDELKAFDTFFSLTHHFKTDANTFFKYFMDGLRSRASDYYAFLDTRRSQYEARREVYLGQIPFSDMLAFEHVLRNIPNAYQLQLANSSTVRYAQLFDLDPSLRIFCNRGTSGIDGSTSTAVGAAFYSETPTLLISGDLSFLYDSNGLWNNYIRSDFRIVVINNNGGGIFRILPGQEETENYETFFETAHEKNVAHLSAQFGFEYVLANDLTSLKDRLKDFYKKSDTPKILEIHTPRILNNKILLGYFDFISSRRLI</sequence>
<reference evidence="9 10" key="2">
    <citation type="journal article" date="2012" name="Environ. Microbiol.">
        <title>Characterization of the first alginolytic operons in a marine bacterium: from their emergence in marine Flavobacteriia to their independent transfers to marine Proteobacteria and human gut Bacteroides.</title>
        <authorList>
            <person name="Thomas F."/>
            <person name="Barbeyron T."/>
            <person name="Tonon T."/>
            <person name="Genicot S."/>
            <person name="Czjzek M."/>
            <person name="Michel G."/>
        </authorList>
    </citation>
    <scope>NUCLEOTIDE SEQUENCE [LARGE SCALE GENOMIC DNA]</scope>
    <source>
        <strain evidence="10">DSM 12802 / CCUG 47099 / CIP 106680 / NCIMB 13871 / Dsij</strain>
    </source>
</reference>
<feature type="domain" description="Thiamine pyrophosphate enzyme N-terminal TPP-binding" evidence="8">
    <location>
        <begin position="12"/>
        <end position="119"/>
    </location>
</feature>
<evidence type="ECO:0000256" key="2">
    <source>
        <dbReference type="ARBA" id="ARBA00022723"/>
    </source>
</evidence>
<dbReference type="KEGG" id="zga:ZOBELLIA_4021"/>
<dbReference type="EC" id="2.2.1.9" evidence="6"/>
<dbReference type="InterPro" id="IPR004433">
    <property type="entry name" value="MenaQ_synth_MenD"/>
</dbReference>
<comment type="subunit">
    <text evidence="6">Homodimer.</text>
</comment>
<dbReference type="Pfam" id="PF02776">
    <property type="entry name" value="TPP_enzyme_N"/>
    <property type="match status" value="1"/>
</dbReference>
<evidence type="ECO:0000259" key="8">
    <source>
        <dbReference type="Pfam" id="PF02776"/>
    </source>
</evidence>
<dbReference type="STRING" id="63186.ZOBELLIA_4021"/>
<dbReference type="Proteomes" id="UP000008898">
    <property type="component" value="Chromosome"/>
</dbReference>
<comment type="function">
    <text evidence="6">Catalyzes the thiamine diphosphate-dependent decarboxylation of 2-oxoglutarate and the subsequent addition of the resulting succinic semialdehyde-thiamine pyrophosphate anion to isochorismate to yield 2-succinyl-5-enolpyruvyl-6-hydroxy-3-cyclohexene-1-carboxylate (SEPHCHC).</text>
</comment>
<dbReference type="EMBL" id="FP476056">
    <property type="protein sequence ID" value="CAZ98157.1"/>
    <property type="molecule type" value="Genomic_DNA"/>
</dbReference>
<evidence type="ECO:0000313" key="9">
    <source>
        <dbReference type="EMBL" id="CAZ98157.1"/>
    </source>
</evidence>
<dbReference type="PANTHER" id="PTHR42916:SF1">
    <property type="entry name" value="PROTEIN PHYLLO, CHLOROPLASTIC"/>
    <property type="match status" value="1"/>
</dbReference>
<dbReference type="InterPro" id="IPR012001">
    <property type="entry name" value="Thiamin_PyroP_enz_TPP-bd_dom"/>
</dbReference>
<comment type="cofactor">
    <cofactor evidence="6">
        <name>thiamine diphosphate</name>
        <dbReference type="ChEBI" id="CHEBI:58937"/>
    </cofactor>
    <text evidence="6">Binds 1 thiamine pyrophosphate per subunit.</text>
</comment>
<comment type="catalytic activity">
    <reaction evidence="6">
        <text>isochorismate + 2-oxoglutarate + H(+) = 5-enolpyruvoyl-6-hydroxy-2-succinyl-cyclohex-3-ene-1-carboxylate + CO2</text>
        <dbReference type="Rhea" id="RHEA:25593"/>
        <dbReference type="ChEBI" id="CHEBI:15378"/>
        <dbReference type="ChEBI" id="CHEBI:16526"/>
        <dbReference type="ChEBI" id="CHEBI:16810"/>
        <dbReference type="ChEBI" id="CHEBI:29780"/>
        <dbReference type="ChEBI" id="CHEBI:58818"/>
        <dbReference type="EC" id="2.2.1.9"/>
    </reaction>
</comment>
<dbReference type="GO" id="GO:0070204">
    <property type="term" value="F:2-succinyl-5-enolpyruvyl-6-hydroxy-3-cyclohexene-1-carboxylic-acid synthase activity"/>
    <property type="evidence" value="ECO:0007669"/>
    <property type="project" value="UniProtKB-UniRule"/>
</dbReference>
<gene>
    <name evidence="6 9" type="primary">menD</name>
    <name evidence="9" type="ordered locus">zobellia_4021</name>
</gene>
<evidence type="ECO:0000256" key="3">
    <source>
        <dbReference type="ARBA" id="ARBA00022842"/>
    </source>
</evidence>
<dbReference type="GO" id="GO:0009234">
    <property type="term" value="P:menaquinone biosynthetic process"/>
    <property type="evidence" value="ECO:0007669"/>
    <property type="project" value="UniProtKB-UniRule"/>
</dbReference>
<dbReference type="Gene3D" id="3.40.50.1220">
    <property type="entry name" value="TPP-binding domain"/>
    <property type="match status" value="1"/>
</dbReference>
<dbReference type="InterPro" id="IPR011766">
    <property type="entry name" value="TPP_enzyme_TPP-bd"/>
</dbReference>
<dbReference type="PANTHER" id="PTHR42916">
    <property type="entry name" value="2-SUCCINYL-5-ENOLPYRUVYL-6-HYDROXY-3-CYCLOHEXENE-1-CARBOXYLATE SYNTHASE"/>
    <property type="match status" value="1"/>
</dbReference>
<keyword evidence="2 6" id="KW-0479">Metal-binding</keyword>
<protein>
    <recommendedName>
        <fullName evidence="6">2-succinyl-5-enolpyruvyl-6-hydroxy-3-cyclohexene-1-carboxylate synthase</fullName>
        <shortName evidence="6">SEPHCHC synthase</shortName>
        <ecNumber evidence="6">2.2.1.9</ecNumber>
    </recommendedName>
    <alternativeName>
        <fullName evidence="6">Menaquinone biosynthesis protein MenD</fullName>
    </alternativeName>
</protein>
<comment type="pathway">
    <text evidence="6">Quinol/quinone metabolism; menaquinone biosynthesis.</text>
</comment>
<evidence type="ECO:0000256" key="5">
    <source>
        <dbReference type="ARBA" id="ARBA00023211"/>
    </source>
</evidence>
<proteinExistence type="inferred from homology"/>
<dbReference type="PATRIC" id="fig|63186.3.peg.3933"/>
<dbReference type="GO" id="GO:0000287">
    <property type="term" value="F:magnesium ion binding"/>
    <property type="evidence" value="ECO:0007669"/>
    <property type="project" value="UniProtKB-UniRule"/>
</dbReference>
<dbReference type="CDD" id="cd07037">
    <property type="entry name" value="TPP_PYR_MenD"/>
    <property type="match status" value="1"/>
</dbReference>
<evidence type="ECO:0000256" key="1">
    <source>
        <dbReference type="ARBA" id="ARBA00022679"/>
    </source>
</evidence>
<keyword evidence="4 6" id="KW-0786">Thiamine pyrophosphate</keyword>
<comment type="cofactor">
    <cofactor evidence="6">
        <name>Mg(2+)</name>
        <dbReference type="ChEBI" id="CHEBI:18420"/>
    </cofactor>
    <cofactor evidence="6">
        <name>Mn(2+)</name>
        <dbReference type="ChEBI" id="CHEBI:29035"/>
    </cofactor>
</comment>
<dbReference type="InterPro" id="IPR029061">
    <property type="entry name" value="THDP-binding"/>
</dbReference>
<dbReference type="GO" id="GO:0030145">
    <property type="term" value="F:manganese ion binding"/>
    <property type="evidence" value="ECO:0007669"/>
    <property type="project" value="UniProtKB-UniRule"/>
</dbReference>
<dbReference type="NCBIfam" id="TIGR00173">
    <property type="entry name" value="menD"/>
    <property type="match status" value="1"/>
</dbReference>
<dbReference type="CDD" id="cd02009">
    <property type="entry name" value="TPP_SHCHC_synthase"/>
    <property type="match status" value="1"/>
</dbReference>
<keyword evidence="1 6" id="KW-0808">Transferase</keyword>
<keyword evidence="10" id="KW-1185">Reference proteome</keyword>
<dbReference type="HOGENOM" id="CLU_006051_3_0_10"/>
<comment type="similarity">
    <text evidence="6">Belongs to the TPP enzyme family. MenD subfamily.</text>
</comment>
<accession>G0L7M6</accession>
<feature type="domain" description="Thiamine pyrophosphate enzyme TPP-binding" evidence="7">
    <location>
        <begin position="425"/>
        <end position="567"/>
    </location>
</feature>